<keyword evidence="1" id="KW-0732">Signal</keyword>
<dbReference type="PROSITE" id="PS50835">
    <property type="entry name" value="IG_LIKE"/>
    <property type="match status" value="1"/>
</dbReference>
<dbReference type="Proteomes" id="UP001364617">
    <property type="component" value="Unassembled WGS sequence"/>
</dbReference>
<feature type="signal peptide" evidence="1">
    <location>
        <begin position="1"/>
        <end position="19"/>
    </location>
</feature>
<dbReference type="SUPFAM" id="SSF48726">
    <property type="entry name" value="Immunoglobulin"/>
    <property type="match status" value="2"/>
</dbReference>
<accession>A0AAN9DL16</accession>
<keyword evidence="4" id="KW-1185">Reference proteome</keyword>
<evidence type="ECO:0000259" key="2">
    <source>
        <dbReference type="PROSITE" id="PS50835"/>
    </source>
</evidence>
<name>A0AAN9DL16_9TELE</name>
<comment type="caution">
    <text evidence="3">The sequence shown here is derived from an EMBL/GenBank/DDBJ whole genome shotgun (WGS) entry which is preliminary data.</text>
</comment>
<proteinExistence type="predicted"/>
<dbReference type="InterPro" id="IPR013783">
    <property type="entry name" value="Ig-like_fold"/>
</dbReference>
<dbReference type="EMBL" id="JAYKXH010000002">
    <property type="protein sequence ID" value="KAK7174193.1"/>
    <property type="molecule type" value="Genomic_DNA"/>
</dbReference>
<dbReference type="AlphaFoldDB" id="A0AAN9DL16"/>
<reference evidence="3 4" key="1">
    <citation type="submission" date="2024-02" db="EMBL/GenBank/DDBJ databases">
        <title>Chromosome-level genome assembly of the Eurasian Minnow (Phoxinus phoxinus).</title>
        <authorList>
            <person name="Oriowo T.O."/>
            <person name="Martin S."/>
            <person name="Stange M."/>
            <person name="Chrysostomakis Y."/>
            <person name="Brown T."/>
            <person name="Winkler S."/>
            <person name="Kukowka S."/>
            <person name="Myers E.W."/>
            <person name="Bohne A."/>
        </authorList>
    </citation>
    <scope>NUCLEOTIDE SEQUENCE [LARGE SCALE GENOMIC DNA]</scope>
    <source>
        <strain evidence="3">ZFMK-TIS-60720</strain>
        <tissue evidence="3">Whole Organism</tissue>
    </source>
</reference>
<dbReference type="Pfam" id="PF07654">
    <property type="entry name" value="C1-set"/>
    <property type="match status" value="1"/>
</dbReference>
<feature type="chain" id="PRO_5043035265" description="Ig-like domain-containing protein" evidence="1">
    <location>
        <begin position="20"/>
        <end position="249"/>
    </location>
</feature>
<gene>
    <name evidence="3" type="ORF">R3I93_001400</name>
</gene>
<sequence length="249" mass="27441">MIVIVTFLIVLLISGKVTTSGEKLLDAFPDQTMTCNERTVLQCNITASKQLTIVEIYWTKKAEPDFKCDPTSNNNPPGFECNFTGEALTLNILQSTPANIDTYYCCIMAASAHGSEKINVSLGECSGEFSQNMTGPGEMECSFNSVYPDGIINWFHYDENVTSNSSVTSLKNSDGTFNISSILNIQDNKPRYNCSLWSLKNGRYLKDQEFEVDAGGGFSPVSRTSTQHCLSGTLLFLAMMFSLRTCLSL</sequence>
<dbReference type="InterPro" id="IPR007110">
    <property type="entry name" value="Ig-like_dom"/>
</dbReference>
<dbReference type="InterPro" id="IPR003597">
    <property type="entry name" value="Ig_C1-set"/>
</dbReference>
<evidence type="ECO:0000313" key="4">
    <source>
        <dbReference type="Proteomes" id="UP001364617"/>
    </source>
</evidence>
<evidence type="ECO:0000313" key="3">
    <source>
        <dbReference type="EMBL" id="KAK7174193.1"/>
    </source>
</evidence>
<dbReference type="InterPro" id="IPR036179">
    <property type="entry name" value="Ig-like_dom_sf"/>
</dbReference>
<dbReference type="Gene3D" id="2.60.40.10">
    <property type="entry name" value="Immunoglobulins"/>
    <property type="match status" value="1"/>
</dbReference>
<evidence type="ECO:0000256" key="1">
    <source>
        <dbReference type="SAM" id="SignalP"/>
    </source>
</evidence>
<protein>
    <recommendedName>
        <fullName evidence="2">Ig-like domain-containing protein</fullName>
    </recommendedName>
</protein>
<organism evidence="3 4">
    <name type="scientific">Phoxinus phoxinus</name>
    <name type="common">Eurasian minnow</name>
    <dbReference type="NCBI Taxonomy" id="58324"/>
    <lineage>
        <taxon>Eukaryota</taxon>
        <taxon>Metazoa</taxon>
        <taxon>Chordata</taxon>
        <taxon>Craniata</taxon>
        <taxon>Vertebrata</taxon>
        <taxon>Euteleostomi</taxon>
        <taxon>Actinopterygii</taxon>
        <taxon>Neopterygii</taxon>
        <taxon>Teleostei</taxon>
        <taxon>Ostariophysi</taxon>
        <taxon>Cypriniformes</taxon>
        <taxon>Leuciscidae</taxon>
        <taxon>Phoxininae</taxon>
        <taxon>Phoxinus</taxon>
    </lineage>
</organism>
<feature type="domain" description="Ig-like" evidence="2">
    <location>
        <begin position="22"/>
        <end position="121"/>
    </location>
</feature>